<sequence>MIKVKDWPRAKGYYEVAFKPLGYVLLKDGGTWGGFHRPGEETGRIYVKQEASPTRIHFAIQAPSTEAVKEYYQAALKAGGTDNDRDRL</sequence>
<dbReference type="Proteomes" id="UP001489004">
    <property type="component" value="Unassembled WGS sequence"/>
</dbReference>
<accession>A0AAW1PJ58</accession>
<comment type="caution">
    <text evidence="1">The sequence shown here is derived from an EMBL/GenBank/DDBJ whole genome shotgun (WGS) entry which is preliminary data.</text>
</comment>
<keyword evidence="2" id="KW-1185">Reference proteome</keyword>
<dbReference type="Gene3D" id="3.10.180.10">
    <property type="entry name" value="2,3-Dihydroxybiphenyl 1,2-Dioxygenase, domain 1"/>
    <property type="match status" value="1"/>
</dbReference>
<gene>
    <name evidence="1" type="ORF">WJX72_000377</name>
</gene>
<dbReference type="SUPFAM" id="SSF54593">
    <property type="entry name" value="Glyoxalase/Bleomycin resistance protein/Dihydroxybiphenyl dioxygenase"/>
    <property type="match status" value="1"/>
</dbReference>
<protein>
    <submittedName>
        <fullName evidence="1">Uncharacterized protein</fullName>
    </submittedName>
</protein>
<dbReference type="EMBL" id="JALJOR010000011">
    <property type="protein sequence ID" value="KAK9808603.1"/>
    <property type="molecule type" value="Genomic_DNA"/>
</dbReference>
<evidence type="ECO:0000313" key="2">
    <source>
        <dbReference type="Proteomes" id="UP001489004"/>
    </source>
</evidence>
<dbReference type="PANTHER" id="PTHR35006">
    <property type="entry name" value="GLYOXALASE FAMILY PROTEIN (AFU_ORTHOLOGUE AFUA_5G14830)"/>
    <property type="match status" value="1"/>
</dbReference>
<organism evidence="1 2">
    <name type="scientific">[Myrmecia] bisecta</name>
    <dbReference type="NCBI Taxonomy" id="41462"/>
    <lineage>
        <taxon>Eukaryota</taxon>
        <taxon>Viridiplantae</taxon>
        <taxon>Chlorophyta</taxon>
        <taxon>core chlorophytes</taxon>
        <taxon>Trebouxiophyceae</taxon>
        <taxon>Trebouxiales</taxon>
        <taxon>Trebouxiaceae</taxon>
        <taxon>Myrmecia</taxon>
    </lineage>
</organism>
<evidence type="ECO:0000313" key="1">
    <source>
        <dbReference type="EMBL" id="KAK9808603.1"/>
    </source>
</evidence>
<proteinExistence type="predicted"/>
<dbReference type="PANTHER" id="PTHR35006:SF2">
    <property type="entry name" value="GLYOXALASE FAMILY PROTEIN (AFU_ORTHOLOGUE AFUA_5G14830)"/>
    <property type="match status" value="1"/>
</dbReference>
<dbReference type="InterPro" id="IPR029068">
    <property type="entry name" value="Glyas_Bleomycin-R_OHBP_Dase"/>
</dbReference>
<reference evidence="1 2" key="1">
    <citation type="journal article" date="2024" name="Nat. Commun.">
        <title>Phylogenomics reveals the evolutionary origins of lichenization in chlorophyte algae.</title>
        <authorList>
            <person name="Puginier C."/>
            <person name="Libourel C."/>
            <person name="Otte J."/>
            <person name="Skaloud P."/>
            <person name="Haon M."/>
            <person name="Grisel S."/>
            <person name="Petersen M."/>
            <person name="Berrin J.G."/>
            <person name="Delaux P.M."/>
            <person name="Dal Grande F."/>
            <person name="Keller J."/>
        </authorList>
    </citation>
    <scope>NUCLEOTIDE SEQUENCE [LARGE SCALE GENOMIC DNA]</scope>
    <source>
        <strain evidence="1 2">SAG 2043</strain>
    </source>
</reference>
<name>A0AAW1PJ58_9CHLO</name>
<dbReference type="AlphaFoldDB" id="A0AAW1PJ58"/>